<name>A0A8R1DP34_CAEJA</name>
<reference evidence="4" key="2">
    <citation type="submission" date="2022-06" db="UniProtKB">
        <authorList>
            <consortium name="EnsemblMetazoa"/>
        </authorList>
    </citation>
    <scope>IDENTIFICATION</scope>
    <source>
        <strain evidence="4">DF5081</strain>
    </source>
</reference>
<evidence type="ECO:0000313" key="4">
    <source>
        <dbReference type="EnsemblMetazoa" id="CJA07504.1"/>
    </source>
</evidence>
<dbReference type="SMART" id="SM00034">
    <property type="entry name" value="CLECT"/>
    <property type="match status" value="1"/>
</dbReference>
<dbReference type="AlphaFoldDB" id="A0A8R1DP34"/>
<dbReference type="Proteomes" id="UP000005237">
    <property type="component" value="Unassembled WGS sequence"/>
</dbReference>
<sequence length="185" mass="20428">MIKLLICLSTLFVAAICGCFDKGDKEIGGSCYKFVNQKLSFEDARDWCHYKNPVTMSYLAYVGNQFTANFLASYAHSEFGPAESFFWIGLSRNRTWMPWTWDTGYQAVFTNFGSDQLNQNYAAESITNTKWSSFNDSNTFNFVCSYDPSAPPTFGPPATVGPTGAPTTTTNGVTTPTVPTTTGKK</sequence>
<dbReference type="Gene3D" id="3.10.100.10">
    <property type="entry name" value="Mannose-Binding Protein A, subunit A"/>
    <property type="match status" value="1"/>
</dbReference>
<feature type="compositionally biased region" description="Low complexity" evidence="1">
    <location>
        <begin position="156"/>
        <end position="185"/>
    </location>
</feature>
<dbReference type="Pfam" id="PF00059">
    <property type="entry name" value="Lectin_C"/>
    <property type="match status" value="1"/>
</dbReference>
<feature type="signal peptide" evidence="2">
    <location>
        <begin position="1"/>
        <end position="17"/>
    </location>
</feature>
<reference evidence="5" key="1">
    <citation type="submission" date="2010-08" db="EMBL/GenBank/DDBJ databases">
        <authorList>
            <consortium name="Caenorhabditis japonica Sequencing Consortium"/>
            <person name="Wilson R.K."/>
        </authorList>
    </citation>
    <scope>NUCLEOTIDE SEQUENCE [LARGE SCALE GENOMIC DNA]</scope>
    <source>
        <strain evidence="5">DF5081</strain>
    </source>
</reference>
<organism evidence="4 5">
    <name type="scientific">Caenorhabditis japonica</name>
    <dbReference type="NCBI Taxonomy" id="281687"/>
    <lineage>
        <taxon>Eukaryota</taxon>
        <taxon>Metazoa</taxon>
        <taxon>Ecdysozoa</taxon>
        <taxon>Nematoda</taxon>
        <taxon>Chromadorea</taxon>
        <taxon>Rhabditida</taxon>
        <taxon>Rhabditina</taxon>
        <taxon>Rhabditomorpha</taxon>
        <taxon>Rhabditoidea</taxon>
        <taxon>Rhabditidae</taxon>
        <taxon>Peloderinae</taxon>
        <taxon>Caenorhabditis</taxon>
    </lineage>
</organism>
<accession>A0A8R1DP34</accession>
<proteinExistence type="predicted"/>
<dbReference type="InterPro" id="IPR016187">
    <property type="entry name" value="CTDL_fold"/>
</dbReference>
<dbReference type="PROSITE" id="PS51257">
    <property type="entry name" value="PROKAR_LIPOPROTEIN"/>
    <property type="match status" value="1"/>
</dbReference>
<dbReference type="PANTHER" id="PTHR23062:SF3">
    <property type="entry name" value="ANF_RECEPTOR DOMAIN-CONTAINING PROTEIN-RELATED"/>
    <property type="match status" value="1"/>
</dbReference>
<dbReference type="GO" id="GO:0045087">
    <property type="term" value="P:innate immune response"/>
    <property type="evidence" value="ECO:0007669"/>
    <property type="project" value="TreeGrafter"/>
</dbReference>
<dbReference type="CDD" id="cd00037">
    <property type="entry name" value="CLECT"/>
    <property type="match status" value="1"/>
</dbReference>
<feature type="chain" id="PRO_5035752111" evidence="2">
    <location>
        <begin position="18"/>
        <end position="185"/>
    </location>
</feature>
<keyword evidence="5" id="KW-1185">Reference proteome</keyword>
<dbReference type="PROSITE" id="PS50041">
    <property type="entry name" value="C_TYPE_LECTIN_2"/>
    <property type="match status" value="1"/>
</dbReference>
<evidence type="ECO:0000313" key="5">
    <source>
        <dbReference type="Proteomes" id="UP000005237"/>
    </source>
</evidence>
<feature type="domain" description="C-type lectin" evidence="3">
    <location>
        <begin position="27"/>
        <end position="145"/>
    </location>
</feature>
<feature type="region of interest" description="Disordered" evidence="1">
    <location>
        <begin position="154"/>
        <end position="185"/>
    </location>
</feature>
<evidence type="ECO:0000256" key="2">
    <source>
        <dbReference type="SAM" id="SignalP"/>
    </source>
</evidence>
<dbReference type="PANTHER" id="PTHR23062">
    <property type="entry name" value="HYPOTHETICAL PROTEIN C.ELEGANS"/>
    <property type="match status" value="1"/>
</dbReference>
<keyword evidence="2" id="KW-0732">Signal</keyword>
<evidence type="ECO:0000259" key="3">
    <source>
        <dbReference type="PROSITE" id="PS50041"/>
    </source>
</evidence>
<evidence type="ECO:0000256" key="1">
    <source>
        <dbReference type="SAM" id="MobiDB-lite"/>
    </source>
</evidence>
<dbReference type="SUPFAM" id="SSF56436">
    <property type="entry name" value="C-type lectin-like"/>
    <property type="match status" value="1"/>
</dbReference>
<dbReference type="EnsemblMetazoa" id="CJA07504.1">
    <property type="protein sequence ID" value="CJA07504.1"/>
    <property type="gene ID" value="WBGene00126708"/>
</dbReference>
<dbReference type="InterPro" id="IPR001304">
    <property type="entry name" value="C-type_lectin-like"/>
</dbReference>
<dbReference type="InterPro" id="IPR016186">
    <property type="entry name" value="C-type_lectin-like/link_sf"/>
</dbReference>
<protein>
    <submittedName>
        <fullName evidence="4">C-type lectin domain-containing protein</fullName>
    </submittedName>
</protein>